<organism evidence="1 2">
    <name type="scientific">Paenibacillus taichungensis</name>
    <dbReference type="NCBI Taxonomy" id="484184"/>
    <lineage>
        <taxon>Bacteria</taxon>
        <taxon>Bacillati</taxon>
        <taxon>Bacillota</taxon>
        <taxon>Bacilli</taxon>
        <taxon>Bacillales</taxon>
        <taxon>Paenibacillaceae</taxon>
        <taxon>Paenibacillus</taxon>
    </lineage>
</organism>
<keyword evidence="2" id="KW-1185">Reference proteome</keyword>
<sequence>MSYAAILSEGIAKADLKLAQICRRLHKKGFSMHTSVLSKMKNGKMPPGKDALNIALAEVLGLEPKELRIAAAKETIPGPLYNLIREVG</sequence>
<dbReference type="InterPro" id="IPR001387">
    <property type="entry name" value="Cro/C1-type_HTH"/>
</dbReference>
<gene>
    <name evidence="1" type="ORF">HP548_09730</name>
</gene>
<comment type="caution">
    <text evidence="1">The sequence shown here is derived from an EMBL/GenBank/DDBJ whole genome shotgun (WGS) entry which is preliminary data.</text>
</comment>
<dbReference type="GeneID" id="97130983"/>
<dbReference type="Proteomes" id="UP000577724">
    <property type="component" value="Unassembled WGS sequence"/>
</dbReference>
<name>A0ABX2MJZ9_9BACL</name>
<proteinExistence type="predicted"/>
<evidence type="ECO:0000313" key="2">
    <source>
        <dbReference type="Proteomes" id="UP000577724"/>
    </source>
</evidence>
<dbReference type="RefSeq" id="WP_079694768.1">
    <property type="nucleotide sequence ID" value="NZ_CBCRYD010000006.1"/>
</dbReference>
<evidence type="ECO:0000313" key="1">
    <source>
        <dbReference type="EMBL" id="NUU54365.1"/>
    </source>
</evidence>
<dbReference type="EMBL" id="JABMCC010000105">
    <property type="protein sequence ID" value="NUU54365.1"/>
    <property type="molecule type" value="Genomic_DNA"/>
</dbReference>
<protein>
    <submittedName>
        <fullName evidence="1">XRE family transcriptional regulator</fullName>
    </submittedName>
</protein>
<accession>A0ABX2MJZ9</accession>
<reference evidence="1 2" key="1">
    <citation type="submission" date="2020-05" db="EMBL/GenBank/DDBJ databases">
        <title>Genome Sequencing of Type Strains.</title>
        <authorList>
            <person name="Lemaire J.F."/>
            <person name="Inderbitzin P."/>
            <person name="Gregorio O.A."/>
            <person name="Collins S.B."/>
            <person name="Wespe N."/>
            <person name="Knight-Connoni V."/>
        </authorList>
    </citation>
    <scope>NUCLEOTIDE SEQUENCE [LARGE SCALE GENOMIC DNA]</scope>
    <source>
        <strain evidence="1 2">DSM 19942</strain>
    </source>
</reference>
<dbReference type="CDD" id="cd00093">
    <property type="entry name" value="HTH_XRE"/>
    <property type="match status" value="1"/>
</dbReference>